<sequence length="96" mass="11736">MKVIDLQDQLYRKGRFISLFLKEGKWLRGRFLNWSLIDDKTFLWYLLIEDINEEKVWYIHASIIETINGYPPPSTYLHHRSDEEVITFIEMSFEMY</sequence>
<keyword evidence="2" id="KW-1185">Reference proteome</keyword>
<dbReference type="EMBL" id="AP019400">
    <property type="protein sequence ID" value="BBI30729.1"/>
    <property type="molecule type" value="Genomic_DNA"/>
</dbReference>
<protein>
    <submittedName>
        <fullName evidence="1">Uncharacterized protein</fullName>
    </submittedName>
</protein>
<gene>
    <name evidence="1" type="ORF">KCTCHS21_01280</name>
</gene>
<dbReference type="RefSeq" id="WP_130604664.1">
    <property type="nucleotide sequence ID" value="NZ_AP019400.1"/>
</dbReference>
<organism evidence="1 2">
    <name type="scientific">Cohnella abietis</name>
    <dbReference type="NCBI Taxonomy" id="2507935"/>
    <lineage>
        <taxon>Bacteria</taxon>
        <taxon>Bacillati</taxon>
        <taxon>Bacillota</taxon>
        <taxon>Bacilli</taxon>
        <taxon>Bacillales</taxon>
        <taxon>Paenibacillaceae</taxon>
        <taxon>Cohnella</taxon>
    </lineage>
</organism>
<reference evidence="1 2" key="1">
    <citation type="submission" date="2019-01" db="EMBL/GenBank/DDBJ databases">
        <title>Complete genome sequence of Cohnella hallensis HS21 isolated from Korean fir (Abies koreana) rhizospheric soil.</title>
        <authorList>
            <person name="Jiang L."/>
            <person name="Kang S.W."/>
            <person name="Kim S."/>
            <person name="Jung J."/>
            <person name="Kim C.Y."/>
            <person name="Kim D.H."/>
            <person name="Kim S.W."/>
            <person name="Lee J."/>
        </authorList>
    </citation>
    <scope>NUCLEOTIDE SEQUENCE [LARGE SCALE GENOMIC DNA]</scope>
    <source>
        <strain evidence="1 2">HS21</strain>
    </source>
</reference>
<evidence type="ECO:0000313" key="1">
    <source>
        <dbReference type="EMBL" id="BBI30729.1"/>
    </source>
</evidence>
<dbReference type="Proteomes" id="UP000289856">
    <property type="component" value="Chromosome"/>
</dbReference>
<dbReference type="AlphaFoldDB" id="A0A3T1CY78"/>
<proteinExistence type="predicted"/>
<evidence type="ECO:0000313" key="2">
    <source>
        <dbReference type="Proteomes" id="UP000289856"/>
    </source>
</evidence>
<name>A0A3T1CY78_9BACL</name>
<dbReference type="KEGG" id="cohn:KCTCHS21_01280"/>
<accession>A0A3T1CY78</accession>